<dbReference type="InterPro" id="IPR013087">
    <property type="entry name" value="Znf_C2H2_type"/>
</dbReference>
<gene>
    <name evidence="3" type="ORF">WR25_26531</name>
</gene>
<name>A0A2A2JHJ3_9BILA</name>
<accession>A0A2A2JHJ3</accession>
<keyword evidence="4" id="KW-1185">Reference proteome</keyword>
<dbReference type="GO" id="GO:0008270">
    <property type="term" value="F:zinc ion binding"/>
    <property type="evidence" value="ECO:0007669"/>
    <property type="project" value="UniProtKB-KW"/>
</dbReference>
<proteinExistence type="predicted"/>
<evidence type="ECO:0000259" key="2">
    <source>
        <dbReference type="PROSITE" id="PS50157"/>
    </source>
</evidence>
<keyword evidence="1" id="KW-0862">Zinc</keyword>
<dbReference type="InterPro" id="IPR036236">
    <property type="entry name" value="Znf_C2H2_sf"/>
</dbReference>
<keyword evidence="1" id="KW-0863">Zinc-finger</keyword>
<sequence>MTERRYRWIERRLPACELRRPPPCRPIESDHHFPCDRCRCVYRKKRLLAHHQLKEHGFNVRCEYCNKRYAKFAKLLAHQIHHHNDKQVICPFCKITWGNLKDGDKTNWRKMATHVYGELYYEKIMTMESVKPKTS</sequence>
<protein>
    <recommendedName>
        <fullName evidence="2">C2H2-type domain-containing protein</fullName>
    </recommendedName>
</protein>
<dbReference type="PROSITE" id="PS50157">
    <property type="entry name" value="ZINC_FINGER_C2H2_2"/>
    <property type="match status" value="1"/>
</dbReference>
<dbReference type="SUPFAM" id="SSF57667">
    <property type="entry name" value="beta-beta-alpha zinc fingers"/>
    <property type="match status" value="1"/>
</dbReference>
<dbReference type="AlphaFoldDB" id="A0A2A2JHJ3"/>
<dbReference type="EMBL" id="LIAE01010430">
    <property type="protein sequence ID" value="PAV61170.1"/>
    <property type="molecule type" value="Genomic_DNA"/>
</dbReference>
<organism evidence="3 4">
    <name type="scientific">Diploscapter pachys</name>
    <dbReference type="NCBI Taxonomy" id="2018661"/>
    <lineage>
        <taxon>Eukaryota</taxon>
        <taxon>Metazoa</taxon>
        <taxon>Ecdysozoa</taxon>
        <taxon>Nematoda</taxon>
        <taxon>Chromadorea</taxon>
        <taxon>Rhabditida</taxon>
        <taxon>Rhabditina</taxon>
        <taxon>Rhabditomorpha</taxon>
        <taxon>Rhabditoidea</taxon>
        <taxon>Rhabditidae</taxon>
        <taxon>Diploscapter</taxon>
    </lineage>
</organism>
<dbReference type="Proteomes" id="UP000218231">
    <property type="component" value="Unassembled WGS sequence"/>
</dbReference>
<dbReference type="OrthoDB" id="5868031at2759"/>
<comment type="caution">
    <text evidence="3">The sequence shown here is derived from an EMBL/GenBank/DDBJ whole genome shotgun (WGS) entry which is preliminary data.</text>
</comment>
<evidence type="ECO:0000256" key="1">
    <source>
        <dbReference type="PROSITE-ProRule" id="PRU00042"/>
    </source>
</evidence>
<feature type="domain" description="C2H2-type" evidence="2">
    <location>
        <begin position="60"/>
        <end position="87"/>
    </location>
</feature>
<dbReference type="STRING" id="2018661.A0A2A2JHJ3"/>
<evidence type="ECO:0000313" key="3">
    <source>
        <dbReference type="EMBL" id="PAV61170.1"/>
    </source>
</evidence>
<dbReference type="SMART" id="SM00355">
    <property type="entry name" value="ZnF_C2H2"/>
    <property type="match status" value="2"/>
</dbReference>
<dbReference type="Gene3D" id="3.30.160.60">
    <property type="entry name" value="Classic Zinc Finger"/>
    <property type="match status" value="1"/>
</dbReference>
<keyword evidence="1" id="KW-0479">Metal-binding</keyword>
<evidence type="ECO:0000313" key="4">
    <source>
        <dbReference type="Proteomes" id="UP000218231"/>
    </source>
</evidence>
<reference evidence="3 4" key="1">
    <citation type="journal article" date="2017" name="Curr. Biol.">
        <title>Genome architecture and evolution of a unichromosomal asexual nematode.</title>
        <authorList>
            <person name="Fradin H."/>
            <person name="Zegar C."/>
            <person name="Gutwein M."/>
            <person name="Lucas J."/>
            <person name="Kovtun M."/>
            <person name="Corcoran D."/>
            <person name="Baugh L.R."/>
            <person name="Kiontke K."/>
            <person name="Gunsalus K."/>
            <person name="Fitch D.H."/>
            <person name="Piano F."/>
        </authorList>
    </citation>
    <scope>NUCLEOTIDE SEQUENCE [LARGE SCALE GENOMIC DNA]</scope>
    <source>
        <strain evidence="3">PF1309</strain>
    </source>
</reference>
<dbReference type="PROSITE" id="PS00028">
    <property type="entry name" value="ZINC_FINGER_C2H2_1"/>
    <property type="match status" value="2"/>
</dbReference>